<feature type="region of interest" description="Disordered" evidence="1">
    <location>
        <begin position="332"/>
        <end position="393"/>
    </location>
</feature>
<protein>
    <submittedName>
        <fullName evidence="4">Retrovirus-related pol polyprotein from transposon TNT 1-94</fullName>
    </submittedName>
</protein>
<name>A0ABQ5HE74_9ASTR</name>
<comment type="caution">
    <text evidence="4">The sequence shown here is derived from an EMBL/GenBank/DDBJ whole genome shotgun (WGS) entry which is preliminary data.</text>
</comment>
<reference evidence="4" key="2">
    <citation type="submission" date="2022-01" db="EMBL/GenBank/DDBJ databases">
        <authorList>
            <person name="Yamashiro T."/>
            <person name="Shiraishi A."/>
            <person name="Satake H."/>
            <person name="Nakayama K."/>
        </authorList>
    </citation>
    <scope>NUCLEOTIDE SEQUENCE</scope>
</reference>
<feature type="domain" description="GAG-pre-integrase" evidence="3">
    <location>
        <begin position="602"/>
        <end position="655"/>
    </location>
</feature>
<dbReference type="Proteomes" id="UP001151760">
    <property type="component" value="Unassembled WGS sequence"/>
</dbReference>
<organism evidence="4 5">
    <name type="scientific">Tanacetum coccineum</name>
    <dbReference type="NCBI Taxonomy" id="301880"/>
    <lineage>
        <taxon>Eukaryota</taxon>
        <taxon>Viridiplantae</taxon>
        <taxon>Streptophyta</taxon>
        <taxon>Embryophyta</taxon>
        <taxon>Tracheophyta</taxon>
        <taxon>Spermatophyta</taxon>
        <taxon>Magnoliopsida</taxon>
        <taxon>eudicotyledons</taxon>
        <taxon>Gunneridae</taxon>
        <taxon>Pentapetalae</taxon>
        <taxon>asterids</taxon>
        <taxon>campanulids</taxon>
        <taxon>Asterales</taxon>
        <taxon>Asteraceae</taxon>
        <taxon>Asteroideae</taxon>
        <taxon>Anthemideae</taxon>
        <taxon>Anthemidinae</taxon>
        <taxon>Tanacetum</taxon>
    </lineage>
</organism>
<proteinExistence type="predicted"/>
<sequence>MFSAMRNPLKCINKAMAYLSAVHKVPPPNNQLRTSSNPRNQATIQDGRVTVQQVQGRQNQSYAGTENRGIATNSKGNDVQEMQYSEQTHVDNFQDYEIHSDTSKCLELETELLKKKDFIEQEAYDKLVKSYSNLEKHCISLELATQLNQEIFQRENSGENLNAPTFNQLFEINELKAQSQEKDTSVENLDLNAQLQEKVFAITALKNELRKLKGKNVVNTAVLKPNATIAPGMFKLDIEPISPRLKNNRDAHEVYIEKTIEYMDTLCGFVERARTHNPSESLLESACMFLKHVQELLVYVSQTCPNSPKPSEKLVVVTPMNKDKRVRFAKPVTSLGNIPKQTDSLKTKDSNKPLLTSIGVKPTTSASGLKPSATTKNNRITRPPSSNQKNKHSVRNAKFESICAICNKCLFDAIHDMRLIDFVNDVNVRSKSKSKRNKMRKVWKPTGKVFTDVGYKWKPTGRFFTIIGNSCPLTRITPKKIVHFKETTPKSGETSKPEIKVYSRRPKQIKSVGSSKKAKIIESKIANNSKPIHLWGSNATDVPSSSSLVNDMLSRSSSGLRHNLFSVGQFCDADLEVAFWKNTCFIQNLEGVDLLSGSCDTNLYTFSLDDVLKTSSIYLLSKASKTKSWLWHRRLSHLNFVTLNKLAKDCLARGLGLQVLTPATSSSGLVQNIIPQQPCNPPNVMDWDTLFHLCSMEYFILLKLIASVLTEYSSHMYKLKKALYSLKQAPRTWYDMLSRFLISQHFCKGAADPTLFIQKAGNDLLLVQIYVDDIIFASTNTALFNEFANQMTTKFKMSMMGHMSFFLGL</sequence>
<reference evidence="4" key="1">
    <citation type="journal article" date="2022" name="Int. J. Mol. Sci.">
        <title>Draft Genome of Tanacetum Coccineum: Genomic Comparison of Closely Related Tanacetum-Family Plants.</title>
        <authorList>
            <person name="Yamashiro T."/>
            <person name="Shiraishi A."/>
            <person name="Nakayama K."/>
            <person name="Satake H."/>
        </authorList>
    </citation>
    <scope>NUCLEOTIDE SEQUENCE</scope>
</reference>
<evidence type="ECO:0000313" key="5">
    <source>
        <dbReference type="Proteomes" id="UP001151760"/>
    </source>
</evidence>
<evidence type="ECO:0000259" key="2">
    <source>
        <dbReference type="Pfam" id="PF07727"/>
    </source>
</evidence>
<evidence type="ECO:0000256" key="1">
    <source>
        <dbReference type="SAM" id="MobiDB-lite"/>
    </source>
</evidence>
<accession>A0ABQ5HE74</accession>
<dbReference type="EMBL" id="BQNB010019520">
    <property type="protein sequence ID" value="GJT86161.1"/>
    <property type="molecule type" value="Genomic_DNA"/>
</dbReference>
<gene>
    <name evidence="4" type="ORF">Tco_1067878</name>
</gene>
<evidence type="ECO:0000313" key="4">
    <source>
        <dbReference type="EMBL" id="GJT86161.1"/>
    </source>
</evidence>
<dbReference type="Pfam" id="PF13976">
    <property type="entry name" value="gag_pre-integrs"/>
    <property type="match status" value="1"/>
</dbReference>
<dbReference type="Pfam" id="PF07727">
    <property type="entry name" value="RVT_2"/>
    <property type="match status" value="1"/>
</dbReference>
<keyword evidence="5" id="KW-1185">Reference proteome</keyword>
<evidence type="ECO:0000259" key="3">
    <source>
        <dbReference type="Pfam" id="PF13976"/>
    </source>
</evidence>
<feature type="compositionally biased region" description="Polar residues" evidence="1">
    <location>
        <begin position="362"/>
        <end position="388"/>
    </location>
</feature>
<feature type="domain" description="Reverse transcriptase Ty1/copia-type" evidence="2">
    <location>
        <begin position="685"/>
        <end position="809"/>
    </location>
</feature>
<dbReference type="InterPro" id="IPR025724">
    <property type="entry name" value="GAG-pre-integrase_dom"/>
</dbReference>
<dbReference type="InterPro" id="IPR013103">
    <property type="entry name" value="RVT_2"/>
</dbReference>